<protein>
    <submittedName>
        <fullName evidence="2">DUF3429 family protein</fullName>
    </submittedName>
</protein>
<evidence type="ECO:0000313" key="3">
    <source>
        <dbReference type="Proteomes" id="UP000321389"/>
    </source>
</evidence>
<name>A0A5B8KXQ9_9HYPH</name>
<proteinExistence type="predicted"/>
<organism evidence="2 3">
    <name type="scientific">Nitratireductor mangrovi</name>
    <dbReference type="NCBI Taxonomy" id="2599600"/>
    <lineage>
        <taxon>Bacteria</taxon>
        <taxon>Pseudomonadati</taxon>
        <taxon>Pseudomonadota</taxon>
        <taxon>Alphaproteobacteria</taxon>
        <taxon>Hyphomicrobiales</taxon>
        <taxon>Phyllobacteriaceae</taxon>
        <taxon>Nitratireductor</taxon>
    </lineage>
</organism>
<sequence length="161" mass="16882">MAEPDPLNERDGEARLPGARMAAVLAFAPIAALTLWLAGIADDHPWRDATVDLLQTYAALSLAYAAGTRRGVMLAAQDQHRTQPPGIDPLLCLVVLLAAWALLFASPPHVFALLAVAFAAQGAWDAFAVHAGQADARFGRGRISTTLLTVAAMVAAFLATA</sequence>
<evidence type="ECO:0000313" key="2">
    <source>
        <dbReference type="EMBL" id="QDZ00268.1"/>
    </source>
</evidence>
<feature type="transmembrane region" description="Helical" evidence="1">
    <location>
        <begin position="21"/>
        <end position="41"/>
    </location>
</feature>
<reference evidence="2" key="1">
    <citation type="submission" date="2020-04" db="EMBL/GenBank/DDBJ databases">
        <title>Nitratireductor sp. nov. isolated from mangrove soil.</title>
        <authorList>
            <person name="Ye Y."/>
        </authorList>
    </citation>
    <scope>NUCLEOTIDE SEQUENCE</scope>
    <source>
        <strain evidence="2">SY7</strain>
    </source>
</reference>
<dbReference type="KEGG" id="niy:FQ775_07690"/>
<dbReference type="EMBL" id="CP042301">
    <property type="protein sequence ID" value="QDZ00268.1"/>
    <property type="molecule type" value="Genomic_DNA"/>
</dbReference>
<dbReference type="Proteomes" id="UP000321389">
    <property type="component" value="Chromosome"/>
</dbReference>
<dbReference type="RefSeq" id="WP_146298916.1">
    <property type="nucleotide sequence ID" value="NZ_CP042301.2"/>
</dbReference>
<keyword evidence="1" id="KW-0812">Transmembrane</keyword>
<keyword evidence="1" id="KW-1133">Transmembrane helix</keyword>
<dbReference type="OrthoDB" id="5297436at2"/>
<evidence type="ECO:0000256" key="1">
    <source>
        <dbReference type="SAM" id="Phobius"/>
    </source>
</evidence>
<keyword evidence="3" id="KW-1185">Reference proteome</keyword>
<accession>A0A5B8KXQ9</accession>
<keyword evidence="1" id="KW-0472">Membrane</keyword>
<dbReference type="AlphaFoldDB" id="A0A5B8KXQ9"/>
<feature type="transmembrane region" description="Helical" evidence="1">
    <location>
        <begin position="143"/>
        <end position="160"/>
    </location>
</feature>
<gene>
    <name evidence="2" type="ORF">FQ775_07690</name>
</gene>